<dbReference type="GeneID" id="20817886"/>
<protein>
    <submittedName>
        <fullName evidence="1">Uncharacterized protein</fullName>
    </submittedName>
</protein>
<sequence length="160" mass="17870">MRYVRSIVQDTRNKAVSPALVLRLRHGIVGMIQTVRMARVVVMDKAFVQVDDRATGEHHHCGDHHAHVRVTGALLMRYSVASTRFPLAYPCLARANTSFPTVRAPVTSRLPCSRRVAWSQSMSNFSSYDKLRLRRNLTNCLIRAAVEASIALTSDSILAP</sequence>
<accession>W4FL08</accession>
<proteinExistence type="predicted"/>
<evidence type="ECO:0000313" key="1">
    <source>
        <dbReference type="EMBL" id="ETV68160.1"/>
    </source>
</evidence>
<organism evidence="1">
    <name type="scientific">Aphanomyces astaci</name>
    <name type="common">Crayfish plague agent</name>
    <dbReference type="NCBI Taxonomy" id="112090"/>
    <lineage>
        <taxon>Eukaryota</taxon>
        <taxon>Sar</taxon>
        <taxon>Stramenopiles</taxon>
        <taxon>Oomycota</taxon>
        <taxon>Saprolegniomycetes</taxon>
        <taxon>Saprolegniales</taxon>
        <taxon>Verrucalvaceae</taxon>
        <taxon>Aphanomyces</taxon>
    </lineage>
</organism>
<dbReference type="AlphaFoldDB" id="W4FL08"/>
<dbReference type="RefSeq" id="XP_009842459.1">
    <property type="nucleotide sequence ID" value="XM_009844157.1"/>
</dbReference>
<reference evidence="1" key="1">
    <citation type="submission" date="2013-12" db="EMBL/GenBank/DDBJ databases">
        <title>The Genome Sequence of Aphanomyces astaci APO3.</title>
        <authorList>
            <consortium name="The Broad Institute Genomics Platform"/>
            <person name="Russ C."/>
            <person name="Tyler B."/>
            <person name="van West P."/>
            <person name="Dieguez-Uribeondo J."/>
            <person name="Young S.K."/>
            <person name="Zeng Q."/>
            <person name="Gargeya S."/>
            <person name="Fitzgerald M."/>
            <person name="Abouelleil A."/>
            <person name="Alvarado L."/>
            <person name="Chapman S.B."/>
            <person name="Gainer-Dewar J."/>
            <person name="Goldberg J."/>
            <person name="Griggs A."/>
            <person name="Gujja S."/>
            <person name="Hansen M."/>
            <person name="Howarth C."/>
            <person name="Imamovic A."/>
            <person name="Ireland A."/>
            <person name="Larimer J."/>
            <person name="McCowan C."/>
            <person name="Murphy C."/>
            <person name="Pearson M."/>
            <person name="Poon T.W."/>
            <person name="Priest M."/>
            <person name="Roberts A."/>
            <person name="Saif S."/>
            <person name="Shea T."/>
            <person name="Sykes S."/>
            <person name="Wortman J."/>
            <person name="Nusbaum C."/>
            <person name="Birren B."/>
        </authorList>
    </citation>
    <scope>NUCLEOTIDE SEQUENCE [LARGE SCALE GENOMIC DNA]</scope>
    <source>
        <strain evidence="1">APO3</strain>
    </source>
</reference>
<name>W4FL08_APHAT</name>
<dbReference type="VEuPathDB" id="FungiDB:H257_15890"/>
<dbReference type="EMBL" id="KI913189">
    <property type="protein sequence ID" value="ETV68160.1"/>
    <property type="molecule type" value="Genomic_DNA"/>
</dbReference>
<gene>
    <name evidence="1" type="ORF">H257_15890</name>
</gene>